<keyword evidence="1" id="KW-0812">Transmembrane</keyword>
<organism evidence="3 4">
    <name type="scientific">Niveispirillum cyanobacteriorum</name>
    <dbReference type="NCBI Taxonomy" id="1612173"/>
    <lineage>
        <taxon>Bacteria</taxon>
        <taxon>Pseudomonadati</taxon>
        <taxon>Pseudomonadota</taxon>
        <taxon>Alphaproteobacteria</taxon>
        <taxon>Rhodospirillales</taxon>
        <taxon>Azospirillaceae</taxon>
        <taxon>Niveispirillum</taxon>
    </lineage>
</organism>
<dbReference type="InterPro" id="IPR011009">
    <property type="entry name" value="Kinase-like_dom_sf"/>
</dbReference>
<keyword evidence="1" id="KW-0472">Membrane</keyword>
<gene>
    <name evidence="3" type="ORF">C0V82_00390</name>
</gene>
<dbReference type="GO" id="GO:0005524">
    <property type="term" value="F:ATP binding"/>
    <property type="evidence" value="ECO:0007669"/>
    <property type="project" value="InterPro"/>
</dbReference>
<dbReference type="EMBL" id="CP025611">
    <property type="protein sequence ID" value="AUN31562.1"/>
    <property type="molecule type" value="Genomic_DNA"/>
</dbReference>
<dbReference type="PROSITE" id="PS50011">
    <property type="entry name" value="PROTEIN_KINASE_DOM"/>
    <property type="match status" value="1"/>
</dbReference>
<dbReference type="KEGG" id="ncb:C0V82_00390"/>
<dbReference type="Proteomes" id="UP000234752">
    <property type="component" value="Chromosome eg_1"/>
</dbReference>
<dbReference type="SUPFAM" id="SSF56112">
    <property type="entry name" value="Protein kinase-like (PK-like)"/>
    <property type="match status" value="1"/>
</dbReference>
<feature type="transmembrane region" description="Helical" evidence="1">
    <location>
        <begin position="645"/>
        <end position="666"/>
    </location>
</feature>
<proteinExistence type="predicted"/>
<evidence type="ECO:0000313" key="3">
    <source>
        <dbReference type="EMBL" id="AUN31562.1"/>
    </source>
</evidence>
<dbReference type="AlphaFoldDB" id="A0A2K9NEX2"/>
<keyword evidence="4" id="KW-1185">Reference proteome</keyword>
<keyword evidence="3" id="KW-0418">Kinase</keyword>
<accession>A0A2K9NEX2</accession>
<dbReference type="GO" id="GO:0004674">
    <property type="term" value="F:protein serine/threonine kinase activity"/>
    <property type="evidence" value="ECO:0007669"/>
    <property type="project" value="UniProtKB-KW"/>
</dbReference>
<dbReference type="InterPro" id="IPR000719">
    <property type="entry name" value="Prot_kinase_dom"/>
</dbReference>
<feature type="domain" description="Protein kinase" evidence="2">
    <location>
        <begin position="2"/>
        <end position="272"/>
    </location>
</feature>
<dbReference type="Gene3D" id="1.10.510.10">
    <property type="entry name" value="Transferase(Phosphotransferase) domain 1"/>
    <property type="match status" value="1"/>
</dbReference>
<dbReference type="OrthoDB" id="7166208at2"/>
<evidence type="ECO:0000259" key="2">
    <source>
        <dbReference type="PROSITE" id="PS50011"/>
    </source>
</evidence>
<evidence type="ECO:0000256" key="1">
    <source>
        <dbReference type="SAM" id="Phobius"/>
    </source>
</evidence>
<name>A0A2K9NEX2_9PROT</name>
<keyword evidence="3" id="KW-0808">Transferase</keyword>
<sequence length="669" mass="73696">MMVPSSPVDLGGRCEIMPGTALPALDSAGGPAFAARMSRDRKTEVFAIVTDRSVPARIDMMATYRAIENPAVLRLMDWGTVDWTPEGKKRFVLIYERPGGRRVMQDMGETREPISDDTISRSLMPTLLFALREMNARGMTCGAIRPTNLFQKDPASPTVTIGDCLSTPVGYGQPLLVETIERGMAQPAGRGPGTVADDLYALGVTLLVLYLGRNPLADLDDESILKLKMDKGTYPALTSQVRLPQSLVEPLRGLMIDDPKQRWSVSDLDLWLQGRRMSPKQPQVPRRGARPFEFQGEDLMHCRALARSLTRHSAAAAALIERGDVEKWVRRSVGDEARAEAMQTAIASAGAGGRGASQEDKLVTRVSIALDPPSPIRYRGISVLPDGLGTALAEAIWQNGGVQPFAEFVLAQFPHFWVNCQADFRPEYVPMVQAYDGYRALLEHVGMGFGIERIVYELCPSCPCLSPQLRDHYVLSPAELLSALDQIALKPNRGRDPVDRHVLGYITTHHKKLNDRLLVPLSNPHDPARRMIAMITVLADVQNRFGPARLPNLCGWLVSLMDPVFKRFKNRETRDRMKAEVTNVARDGVLDAIVRIVDNVDAIRADDKGFLAAMRQYEGLTRQIEKLKSTANDKAALADGTGRQIAAVVTAIVAGMTMIGTVLYMLRLA</sequence>
<evidence type="ECO:0000313" key="4">
    <source>
        <dbReference type="Proteomes" id="UP000234752"/>
    </source>
</evidence>
<reference evidence="3 4" key="1">
    <citation type="submission" date="2017-12" db="EMBL/GenBank/DDBJ databases">
        <title>Genomes of bacteria within cyanobacterial aggregates.</title>
        <authorList>
            <person name="Cai H."/>
        </authorList>
    </citation>
    <scope>NUCLEOTIDE SEQUENCE [LARGE SCALE GENOMIC DNA]</scope>
    <source>
        <strain evidence="3 4">TH16</strain>
    </source>
</reference>
<protein>
    <submittedName>
        <fullName evidence="3">Serine/threonine protein kinase</fullName>
    </submittedName>
</protein>
<keyword evidence="3" id="KW-0723">Serine/threonine-protein kinase</keyword>
<keyword evidence="1" id="KW-1133">Transmembrane helix</keyword>